<dbReference type="Pfam" id="PF06182">
    <property type="entry name" value="ABC2_membrane_6"/>
    <property type="match status" value="1"/>
</dbReference>
<dbReference type="RefSeq" id="WP_218093112.1">
    <property type="nucleotide sequence ID" value="NZ_CAJVAS010000014.1"/>
</dbReference>
<protein>
    <recommendedName>
        <fullName evidence="4">ABC transporter permease</fullName>
    </recommendedName>
</protein>
<reference evidence="2" key="1">
    <citation type="submission" date="2021-06" db="EMBL/GenBank/DDBJ databases">
        <authorList>
            <person name="Criscuolo A."/>
        </authorList>
    </citation>
    <scope>NUCLEOTIDE SEQUENCE</scope>
    <source>
        <strain evidence="2">CIP111600</strain>
    </source>
</reference>
<evidence type="ECO:0000313" key="3">
    <source>
        <dbReference type="Proteomes" id="UP000693672"/>
    </source>
</evidence>
<keyword evidence="1" id="KW-1133">Transmembrane helix</keyword>
<feature type="transmembrane region" description="Helical" evidence="1">
    <location>
        <begin position="63"/>
        <end position="83"/>
    </location>
</feature>
<sequence>MKLYLAFLTNEFQSNLAYKTDVLLKMFGRVMGLFVQIALWTALYGTTSGTAATGMGQISLNDMINYVVISTCISVFVSNNTIFSIGDKIRSGDIGLQLMKPISLQTCMLFQSMGTSASRIFFELAPLIVVAAIFYPLTVPPVHLLLPFAVALLNGFVLNFLLAYILGMVGFWYINIYHLSRLLSDVIKVFSGVWIPLWFFPQILTDVSAFLPFRLIYFSPISIYMGKTEWTDTLLLIAQQFMWIGILLLVAELVWRKGISKLVIQGG</sequence>
<keyword evidence="1" id="KW-0812">Transmembrane</keyword>
<organism evidence="2 3">
    <name type="scientific">Paenibacillus solanacearum</name>
    <dbReference type="NCBI Taxonomy" id="2048548"/>
    <lineage>
        <taxon>Bacteria</taxon>
        <taxon>Bacillati</taxon>
        <taxon>Bacillota</taxon>
        <taxon>Bacilli</taxon>
        <taxon>Bacillales</taxon>
        <taxon>Paenibacillaceae</taxon>
        <taxon>Paenibacillus</taxon>
    </lineage>
</organism>
<dbReference type="PANTHER" id="PTHR36832:SF1">
    <property type="entry name" value="SLR1174 PROTEIN"/>
    <property type="match status" value="1"/>
</dbReference>
<evidence type="ECO:0008006" key="4">
    <source>
        <dbReference type="Google" id="ProtNLM"/>
    </source>
</evidence>
<keyword evidence="3" id="KW-1185">Reference proteome</keyword>
<feature type="transmembrane region" description="Helical" evidence="1">
    <location>
        <begin position="234"/>
        <end position="255"/>
    </location>
</feature>
<proteinExistence type="predicted"/>
<dbReference type="AlphaFoldDB" id="A0A916K2D5"/>
<dbReference type="EMBL" id="CAJVAS010000014">
    <property type="protein sequence ID" value="CAG7632164.1"/>
    <property type="molecule type" value="Genomic_DNA"/>
</dbReference>
<feature type="transmembrane region" description="Helical" evidence="1">
    <location>
        <begin position="186"/>
        <end position="204"/>
    </location>
</feature>
<dbReference type="PANTHER" id="PTHR36832">
    <property type="entry name" value="SLR1174 PROTEIN-RELATED"/>
    <property type="match status" value="1"/>
</dbReference>
<feature type="transmembrane region" description="Helical" evidence="1">
    <location>
        <begin position="144"/>
        <end position="174"/>
    </location>
</feature>
<accession>A0A916K2D5</accession>
<dbReference type="Proteomes" id="UP000693672">
    <property type="component" value="Unassembled WGS sequence"/>
</dbReference>
<evidence type="ECO:0000256" key="1">
    <source>
        <dbReference type="SAM" id="Phobius"/>
    </source>
</evidence>
<gene>
    <name evidence="2" type="ORF">PAESOLCIP111_03353</name>
</gene>
<dbReference type="InterPro" id="IPR010390">
    <property type="entry name" value="ABC-2_transporter-like"/>
</dbReference>
<evidence type="ECO:0000313" key="2">
    <source>
        <dbReference type="EMBL" id="CAG7632164.1"/>
    </source>
</evidence>
<keyword evidence="1" id="KW-0472">Membrane</keyword>
<name>A0A916K2D5_9BACL</name>
<comment type="caution">
    <text evidence="2">The sequence shown here is derived from an EMBL/GenBank/DDBJ whole genome shotgun (WGS) entry which is preliminary data.</text>
</comment>
<feature type="transmembrane region" description="Helical" evidence="1">
    <location>
        <begin position="120"/>
        <end position="138"/>
    </location>
</feature>
<feature type="transmembrane region" description="Helical" evidence="1">
    <location>
        <begin position="22"/>
        <end position="43"/>
    </location>
</feature>